<dbReference type="RefSeq" id="XP_030760783.1">
    <property type="nucleotide sequence ID" value="XM_030904923.1"/>
</dbReference>
<dbReference type="RefSeq" id="XP_030751342.1">
    <property type="nucleotide sequence ID" value="XM_030895482.1"/>
</dbReference>
<dbReference type="InterPro" id="IPR028002">
    <property type="entry name" value="Myb_DNA-bind_5"/>
</dbReference>
<dbReference type="OrthoDB" id="6764672at2759"/>
<dbReference type="Proteomes" id="UP000504635">
    <property type="component" value="Unplaced"/>
</dbReference>
<keyword evidence="3" id="KW-0805">Transcription regulation</keyword>
<reference evidence="9 10" key="1">
    <citation type="submission" date="2025-04" db="UniProtKB">
        <authorList>
            <consortium name="RefSeq"/>
        </authorList>
    </citation>
    <scope>IDENTIFICATION</scope>
    <source>
        <tissue evidence="9 10">Gonads</tissue>
    </source>
</reference>
<evidence type="ECO:0000259" key="7">
    <source>
        <dbReference type="Pfam" id="PF13873"/>
    </source>
</evidence>
<organism evidence="8 13">
    <name type="scientific">Sitophilus oryzae</name>
    <name type="common">Rice weevil</name>
    <name type="synonym">Curculio oryzae</name>
    <dbReference type="NCBI Taxonomy" id="7048"/>
    <lineage>
        <taxon>Eukaryota</taxon>
        <taxon>Metazoa</taxon>
        <taxon>Ecdysozoa</taxon>
        <taxon>Arthropoda</taxon>
        <taxon>Hexapoda</taxon>
        <taxon>Insecta</taxon>
        <taxon>Pterygota</taxon>
        <taxon>Neoptera</taxon>
        <taxon>Endopterygota</taxon>
        <taxon>Coleoptera</taxon>
        <taxon>Polyphaga</taxon>
        <taxon>Cucujiformia</taxon>
        <taxon>Curculionidae</taxon>
        <taxon>Dryophthorinae</taxon>
        <taxon>Sitophilus</taxon>
    </lineage>
</organism>
<evidence type="ECO:0000313" key="15">
    <source>
        <dbReference type="RefSeq" id="XP_030760783.1"/>
    </source>
</evidence>
<evidence type="ECO:0000256" key="6">
    <source>
        <dbReference type="SAM" id="MobiDB-lite"/>
    </source>
</evidence>
<dbReference type="AlphaFoldDB" id="A0A6J2XNL4"/>
<proteinExistence type="predicted"/>
<dbReference type="KEGG" id="soy:115877039"/>
<dbReference type="Pfam" id="PF13873">
    <property type="entry name" value="Myb_DNA-bind_5"/>
    <property type="match status" value="1"/>
</dbReference>
<evidence type="ECO:0000313" key="10">
    <source>
        <dbReference type="RefSeq" id="XP_030748965.1"/>
    </source>
</evidence>
<dbReference type="GeneID" id="115879998"/>
<name>A0A6J2XNL4_SITOR</name>
<accession>A0A6J2XNL4</accession>
<sequence>MAVKYSASDKEQFIKMLINYPIIEDKRTDSYNIEKKKKAWDKITLEYNEVATEKRTVIQLKRLWDKIKRSRKSALAEERREVMATGGGPSKPLPPYSQPEVDALIPHLDYEVNIEDDSDGINLKNTEVVRSSEEATASTVSVTSYVLVPETPTLSTPLNPSAVKVSRPPKKKEDHLDQLTKARLGLVEKEESYMKELHDIRMEEAKYKAAAAKFVMLQEEAKWKKSRDE</sequence>
<evidence type="ECO:0000313" key="8">
    <source>
        <dbReference type="Proteomes" id="UP000504635"/>
    </source>
</evidence>
<dbReference type="KEGG" id="soy:115878862"/>
<dbReference type="KEGG" id="soy:115885884"/>
<dbReference type="RefSeq" id="XP_030752952.1">
    <property type="nucleotide sequence ID" value="XM_030897092.1"/>
</dbReference>
<evidence type="ECO:0000256" key="2">
    <source>
        <dbReference type="ARBA" id="ARBA00016807"/>
    </source>
</evidence>
<dbReference type="RefSeq" id="XP_030748972.1">
    <property type="nucleotide sequence ID" value="XM_030893112.1"/>
</dbReference>
<evidence type="ECO:0000256" key="4">
    <source>
        <dbReference type="ARBA" id="ARBA00023163"/>
    </source>
</evidence>
<dbReference type="KEGG" id="soy:115874122"/>
<evidence type="ECO:0000313" key="11">
    <source>
        <dbReference type="RefSeq" id="XP_030748972.1"/>
    </source>
</evidence>
<dbReference type="RefSeq" id="XP_030748965.1">
    <property type="nucleotide sequence ID" value="XM_030893105.1"/>
</dbReference>
<protein>
    <recommendedName>
        <fullName evidence="2">Regulatory protein zeste</fullName>
    </recommendedName>
</protein>
<feature type="region of interest" description="Disordered" evidence="6">
    <location>
        <begin position="75"/>
        <end position="98"/>
    </location>
</feature>
<dbReference type="KEGG" id="soy:115879998"/>
<keyword evidence="8" id="KW-1185">Reference proteome</keyword>
<evidence type="ECO:0000313" key="13">
    <source>
        <dbReference type="RefSeq" id="XP_030752952.1"/>
    </source>
</evidence>
<comment type="subunit">
    <text evidence="1">Self-associates forming complexes of several hundred monomers.</text>
</comment>
<dbReference type="RefSeq" id="XP_030745077.1">
    <property type="nucleotide sequence ID" value="XM_030889217.1"/>
</dbReference>
<gene>
    <name evidence="13" type="primary">LOC115879998</name>
    <name evidence="9" type="synonym">LOC115874122</name>
    <name evidence="10" type="synonym">LOC115877039</name>
    <name evidence="11" type="synonym">LOC115877046</name>
    <name evidence="12" type="synonym">LOC115878862</name>
    <name evidence="14" type="synonym">LOC115884754</name>
    <name evidence="15" type="synonym">LOC115885884</name>
</gene>
<evidence type="ECO:0000313" key="14">
    <source>
        <dbReference type="RefSeq" id="XP_030759280.1"/>
    </source>
</evidence>
<evidence type="ECO:0000256" key="3">
    <source>
        <dbReference type="ARBA" id="ARBA00023015"/>
    </source>
</evidence>
<feature type="domain" description="Myb/SANT-like DNA-binding" evidence="7">
    <location>
        <begin position="21"/>
        <end position="76"/>
    </location>
</feature>
<keyword evidence="4" id="KW-0804">Transcription</keyword>
<dbReference type="KEGG" id="soy:115884754"/>
<dbReference type="KEGG" id="soy:115877046"/>
<comment type="function">
    <text evidence="5">Involved in transvection phenomena (= synapsis-dependent gene expression), where the synaptic pairing of chromosomes carrying genes with which zeste interacts influences the expression of these genes. Zeste binds to DNA and stimulates transcription from a nearby promoter.</text>
</comment>
<evidence type="ECO:0000313" key="12">
    <source>
        <dbReference type="RefSeq" id="XP_030751342.1"/>
    </source>
</evidence>
<dbReference type="RefSeq" id="XP_030759280.1">
    <property type="nucleotide sequence ID" value="XM_030903420.1"/>
</dbReference>
<evidence type="ECO:0000313" key="9">
    <source>
        <dbReference type="RefSeq" id="XP_030745077.1"/>
    </source>
</evidence>
<evidence type="ECO:0000256" key="1">
    <source>
        <dbReference type="ARBA" id="ARBA00011764"/>
    </source>
</evidence>
<evidence type="ECO:0000256" key="5">
    <source>
        <dbReference type="ARBA" id="ARBA00025466"/>
    </source>
</evidence>